<feature type="compositionally biased region" description="Polar residues" evidence="3">
    <location>
        <begin position="682"/>
        <end position="697"/>
    </location>
</feature>
<feature type="region of interest" description="Disordered" evidence="3">
    <location>
        <begin position="45"/>
        <end position="72"/>
    </location>
</feature>
<proteinExistence type="predicted"/>
<dbReference type="EMBL" id="ANOH01000117">
    <property type="protein sequence ID" value="EMI56949.1"/>
    <property type="molecule type" value="Genomic_DNA"/>
</dbReference>
<keyword evidence="2" id="KW-1015">Disulfide bond</keyword>
<evidence type="ECO:0000256" key="2">
    <source>
        <dbReference type="ARBA" id="ARBA00023157"/>
    </source>
</evidence>
<feature type="compositionally biased region" description="Basic and acidic residues" evidence="3">
    <location>
        <begin position="45"/>
        <end position="56"/>
    </location>
</feature>
<dbReference type="Pfam" id="PF13385">
    <property type="entry name" value="Laminin_G_3"/>
    <property type="match status" value="1"/>
</dbReference>
<dbReference type="InterPro" id="IPR051918">
    <property type="entry name" value="STPP_CPPED1"/>
</dbReference>
<evidence type="ECO:0000256" key="3">
    <source>
        <dbReference type="SAM" id="MobiDB-lite"/>
    </source>
</evidence>
<dbReference type="PANTHER" id="PTHR43143:SF1">
    <property type="entry name" value="SERINE_THREONINE-PROTEIN PHOSPHATASE CPPED1"/>
    <property type="match status" value="1"/>
</dbReference>
<dbReference type="InterPro" id="IPR006558">
    <property type="entry name" value="LamG-like"/>
</dbReference>
<name>M5U6P9_9BACT</name>
<accession>M5U6P9</accession>
<dbReference type="InterPro" id="IPR029052">
    <property type="entry name" value="Metallo-depent_PP-like"/>
</dbReference>
<protein>
    <submittedName>
        <fullName evidence="5">Beta-galactosidase</fullName>
    </submittedName>
</protein>
<dbReference type="SMART" id="SM00560">
    <property type="entry name" value="LamGL"/>
    <property type="match status" value="1"/>
</dbReference>
<dbReference type="Gene3D" id="2.60.120.200">
    <property type="match status" value="1"/>
</dbReference>
<feature type="domain" description="LamG-like jellyroll fold" evidence="4">
    <location>
        <begin position="510"/>
        <end position="650"/>
    </location>
</feature>
<feature type="compositionally biased region" description="Polar residues" evidence="3">
    <location>
        <begin position="57"/>
        <end position="72"/>
    </location>
</feature>
<dbReference type="Pfam" id="PF00149">
    <property type="entry name" value="Metallophos"/>
    <property type="match status" value="1"/>
</dbReference>
<keyword evidence="6" id="KW-1185">Reference proteome</keyword>
<comment type="caution">
    <text evidence="5">The sequence shown here is derived from an EMBL/GenBank/DDBJ whole genome shotgun (WGS) entry which is preliminary data.</text>
</comment>
<dbReference type="SUPFAM" id="SSF49899">
    <property type="entry name" value="Concanavalin A-like lectins/glucanases"/>
    <property type="match status" value="1"/>
</dbReference>
<gene>
    <name evidence="5" type="ORF">RSSM_01630</name>
</gene>
<dbReference type="SUPFAM" id="SSF56300">
    <property type="entry name" value="Metallo-dependent phosphatases"/>
    <property type="match status" value="1"/>
</dbReference>
<dbReference type="AlphaFoldDB" id="M5U6P9"/>
<keyword evidence="1" id="KW-0732">Signal</keyword>
<dbReference type="RefSeq" id="WP_008676193.1">
    <property type="nucleotide sequence ID" value="NZ_ANOH01000117.1"/>
</dbReference>
<feature type="region of interest" description="Disordered" evidence="3">
    <location>
        <begin position="682"/>
        <end position="711"/>
    </location>
</feature>
<evidence type="ECO:0000256" key="1">
    <source>
        <dbReference type="ARBA" id="ARBA00022729"/>
    </source>
</evidence>
<reference evidence="5 6" key="1">
    <citation type="journal article" date="2013" name="Mar. Genomics">
        <title>Expression of sulfatases in Rhodopirellula baltica and the diversity of sulfatases in the genus Rhodopirellula.</title>
        <authorList>
            <person name="Wegner C.E."/>
            <person name="Richter-Heitmann T."/>
            <person name="Klindworth A."/>
            <person name="Klockow C."/>
            <person name="Richter M."/>
            <person name="Achstetter T."/>
            <person name="Glockner F.O."/>
            <person name="Harder J."/>
        </authorList>
    </citation>
    <scope>NUCLEOTIDE SEQUENCE [LARGE SCALE GENOMIC DNA]</scope>
    <source>
        <strain evidence="5 6">SM41</strain>
    </source>
</reference>
<dbReference type="PANTHER" id="PTHR43143">
    <property type="entry name" value="METALLOPHOSPHOESTERASE, CALCINEURIN SUPERFAMILY"/>
    <property type="match status" value="1"/>
</dbReference>
<sequence length="711" mass="78046">MLTLGSSQTVNRFRGFDFAKLIRCAALPVIALMCIDAATTVAHEGHHHPESQHSADQHGNTSSTAVTTSRPNTMILPAPPAGDDVFHFVIYGDRTGGVPAGLKVLEQAVVDTNLLDPDLVMTVGDLIQGYNETDQWTEQMHEFKEIVNRLNMKWYPVAGNHDIYWRGQTSAPQGHHEANYEKHFGPLWYSFAHKNSGFIVLYSDEGDTATNLKAFNVGALQNMSDEQLEFLQSALDDHSDRDHIFVFLHHPRWIGGGYEGSNWPRVHEMLAKAGNVTAVFAGHIHHMRYEGEKDGIAYYALATTGGALHAEIPDAGFLHHLNMVTVRKERISVSAIPIGTVMDPKKFTPEFLAEVEAATKIRCRQTSPELVFTSDEVCHGEVTFSIKNPGPRDVDITLSNEPRTSDNGWQSSLDHSHFVLRSDETKELTFSIARNAGALGKLLIPKIRMQVDVLMDEARVRLPTIDQYIKIVPGQVPASFFSGNPDQALMVTDEDSAIRVESKNVPLHDGPFTAEAWVRPSSIQGYRGVLAKTENSEFAIFSNEGAPEFSVHVGGRYVVAKSQRPMIVDQWTHIAGVYDGAFVRLFVDGAEVDSQVAHVAGTDRSAVLKRKRNKLPLYIGADTNARGAPTRGMRGLIDEVRLSNTAIYSGPFTPAPRNTPTPDTVLLMHLDRSAGPFVLDQSDSASMGSLGTSSTFVATPPKSLAATPPKD</sequence>
<dbReference type="InterPro" id="IPR004843">
    <property type="entry name" value="Calcineurin-like_PHP"/>
</dbReference>
<dbReference type="Proteomes" id="UP000011885">
    <property type="component" value="Unassembled WGS sequence"/>
</dbReference>
<dbReference type="Gene3D" id="3.60.21.10">
    <property type="match status" value="1"/>
</dbReference>
<organism evidence="5 6">
    <name type="scientific">Rhodopirellula sallentina SM41</name>
    <dbReference type="NCBI Taxonomy" id="1263870"/>
    <lineage>
        <taxon>Bacteria</taxon>
        <taxon>Pseudomonadati</taxon>
        <taxon>Planctomycetota</taxon>
        <taxon>Planctomycetia</taxon>
        <taxon>Pirellulales</taxon>
        <taxon>Pirellulaceae</taxon>
        <taxon>Rhodopirellula</taxon>
    </lineage>
</organism>
<evidence type="ECO:0000313" key="5">
    <source>
        <dbReference type="EMBL" id="EMI56949.1"/>
    </source>
</evidence>
<dbReference type="GO" id="GO:0016787">
    <property type="term" value="F:hydrolase activity"/>
    <property type="evidence" value="ECO:0007669"/>
    <property type="project" value="InterPro"/>
</dbReference>
<dbReference type="InterPro" id="IPR013320">
    <property type="entry name" value="ConA-like_dom_sf"/>
</dbReference>
<evidence type="ECO:0000313" key="6">
    <source>
        <dbReference type="Proteomes" id="UP000011885"/>
    </source>
</evidence>
<evidence type="ECO:0000259" key="4">
    <source>
        <dbReference type="SMART" id="SM00560"/>
    </source>
</evidence>
<dbReference type="PATRIC" id="fig|1263870.3.peg.1746"/>